<feature type="compositionally biased region" description="Basic and acidic residues" evidence="1">
    <location>
        <begin position="100"/>
        <end position="117"/>
    </location>
</feature>
<name>A0ABN7AW07_9HEMI</name>
<evidence type="ECO:0000313" key="2">
    <source>
        <dbReference type="EMBL" id="BES96358.1"/>
    </source>
</evidence>
<keyword evidence="3" id="KW-1185">Reference proteome</keyword>
<organism evidence="2 3">
    <name type="scientific">Nesidiocoris tenuis</name>
    <dbReference type="NCBI Taxonomy" id="355587"/>
    <lineage>
        <taxon>Eukaryota</taxon>
        <taxon>Metazoa</taxon>
        <taxon>Ecdysozoa</taxon>
        <taxon>Arthropoda</taxon>
        <taxon>Hexapoda</taxon>
        <taxon>Insecta</taxon>
        <taxon>Pterygota</taxon>
        <taxon>Neoptera</taxon>
        <taxon>Paraneoptera</taxon>
        <taxon>Hemiptera</taxon>
        <taxon>Heteroptera</taxon>
        <taxon>Panheteroptera</taxon>
        <taxon>Cimicomorpha</taxon>
        <taxon>Miridae</taxon>
        <taxon>Dicyphina</taxon>
        <taxon>Nesidiocoris</taxon>
    </lineage>
</organism>
<gene>
    <name evidence="2" type="ORF">NTJ_09169</name>
</gene>
<dbReference type="Proteomes" id="UP001307889">
    <property type="component" value="Chromosome 7"/>
</dbReference>
<evidence type="ECO:0000313" key="3">
    <source>
        <dbReference type="Proteomes" id="UP001307889"/>
    </source>
</evidence>
<proteinExistence type="predicted"/>
<sequence length="117" mass="13148">MASLWWKSLLPRHSTKQFPARAVEASRPNRLKSSFVSFTAAAHSSNNTPRTSSRCREISGKAGARRAEVKASLRHLLGTSSISPFYLYRSTRLPRTTVETTRRETAPEENRVNKCSV</sequence>
<accession>A0ABN7AW07</accession>
<dbReference type="EMBL" id="AP028915">
    <property type="protein sequence ID" value="BES96358.1"/>
    <property type="molecule type" value="Genomic_DNA"/>
</dbReference>
<protein>
    <submittedName>
        <fullName evidence="2">Uncharacterized protein</fullName>
    </submittedName>
</protein>
<reference evidence="2 3" key="1">
    <citation type="submission" date="2023-09" db="EMBL/GenBank/DDBJ databases">
        <title>Nesidiocoris tenuis whole genome shotgun sequence.</title>
        <authorList>
            <person name="Shibata T."/>
            <person name="Shimoda M."/>
            <person name="Kobayashi T."/>
            <person name="Uehara T."/>
        </authorList>
    </citation>
    <scope>NUCLEOTIDE SEQUENCE [LARGE SCALE GENOMIC DNA]</scope>
    <source>
        <strain evidence="2 3">Japan</strain>
    </source>
</reference>
<evidence type="ECO:0000256" key="1">
    <source>
        <dbReference type="SAM" id="MobiDB-lite"/>
    </source>
</evidence>
<feature type="region of interest" description="Disordered" evidence="1">
    <location>
        <begin position="98"/>
        <end position="117"/>
    </location>
</feature>